<sequence length="249" mass="26533">MSNHFINNQNIPTTTRASISHSLKFSSISTNMSKGNGETVVDVPAEKSSNPSTASTKGKGLAAGVATGAAVVGTAKVIKHLRGWKRIVCIFDFLLRLFGVAVLLTAAVTMGTSDQILPFFTHHFQFRATFQDLPALTFFVAANAIACGYLLLSLPFSLISIIRPSIVGARLLLLIADTVMLALTSTGAASAAAIVYLAHVGNRRANWIEICQQFNEFCQQTSGAVVASFAGVLIFIILVIMSALALRHH</sequence>
<comment type="subcellular location">
    <subcellularLocation>
        <location evidence="1 7">Cell membrane</location>
        <topology evidence="1 7">Multi-pass membrane protein</topology>
    </subcellularLocation>
</comment>
<evidence type="ECO:0000313" key="11">
    <source>
        <dbReference type="Proteomes" id="UP000316621"/>
    </source>
</evidence>
<protein>
    <recommendedName>
        <fullName evidence="7">CASP-like protein</fullName>
    </recommendedName>
</protein>
<name>A0A4Y7L314_PAPSO</name>
<feature type="transmembrane region" description="Helical" evidence="7">
    <location>
        <begin position="90"/>
        <end position="113"/>
    </location>
</feature>
<dbReference type="AlphaFoldDB" id="A0A4Y7L314"/>
<evidence type="ECO:0000256" key="2">
    <source>
        <dbReference type="ARBA" id="ARBA00007651"/>
    </source>
</evidence>
<dbReference type="Gramene" id="RZC78585">
    <property type="protein sequence ID" value="RZC78585"/>
    <property type="gene ID" value="C5167_003026"/>
</dbReference>
<feature type="transmembrane region" description="Helical" evidence="7">
    <location>
        <begin position="171"/>
        <end position="198"/>
    </location>
</feature>
<feature type="transmembrane region" description="Helical" evidence="7">
    <location>
        <begin position="224"/>
        <end position="246"/>
    </location>
</feature>
<evidence type="ECO:0000259" key="9">
    <source>
        <dbReference type="Pfam" id="PF04535"/>
    </source>
</evidence>
<dbReference type="NCBIfam" id="TIGR01569">
    <property type="entry name" value="A_tha_TIGR01569"/>
    <property type="match status" value="1"/>
</dbReference>
<dbReference type="InterPro" id="IPR044173">
    <property type="entry name" value="CASPL"/>
</dbReference>
<dbReference type="EMBL" id="CM010723">
    <property type="protein sequence ID" value="RZC78585.1"/>
    <property type="molecule type" value="Genomic_DNA"/>
</dbReference>
<proteinExistence type="inferred from homology"/>
<feature type="region of interest" description="Disordered" evidence="8">
    <location>
        <begin position="39"/>
        <end position="59"/>
    </location>
</feature>
<evidence type="ECO:0000256" key="5">
    <source>
        <dbReference type="ARBA" id="ARBA00022989"/>
    </source>
</evidence>
<dbReference type="OMA" id="IKHLRGW"/>
<keyword evidence="6 7" id="KW-0472">Membrane</keyword>
<evidence type="ECO:0000256" key="8">
    <source>
        <dbReference type="SAM" id="MobiDB-lite"/>
    </source>
</evidence>
<reference evidence="10 11" key="1">
    <citation type="journal article" date="2018" name="Science">
        <title>The opium poppy genome and morphinan production.</title>
        <authorList>
            <person name="Guo L."/>
            <person name="Winzer T."/>
            <person name="Yang X."/>
            <person name="Li Y."/>
            <person name="Ning Z."/>
            <person name="He Z."/>
            <person name="Teodor R."/>
            <person name="Lu Y."/>
            <person name="Bowser T.A."/>
            <person name="Graham I.A."/>
            <person name="Ye K."/>
        </authorList>
    </citation>
    <scope>NUCLEOTIDE SEQUENCE [LARGE SCALE GENOMIC DNA]</scope>
    <source>
        <strain evidence="11">cv. HN1</strain>
        <tissue evidence="10">Leaves</tissue>
    </source>
</reference>
<evidence type="ECO:0000256" key="7">
    <source>
        <dbReference type="RuleBase" id="RU361233"/>
    </source>
</evidence>
<keyword evidence="5 7" id="KW-1133">Transmembrane helix</keyword>
<comment type="subunit">
    <text evidence="7">Homodimer and heterodimers.</text>
</comment>
<evidence type="ECO:0000313" key="10">
    <source>
        <dbReference type="EMBL" id="RZC78585.1"/>
    </source>
</evidence>
<feature type="domain" description="Casparian strip membrane protein" evidence="9">
    <location>
        <begin position="88"/>
        <end position="233"/>
    </location>
</feature>
<evidence type="ECO:0000256" key="6">
    <source>
        <dbReference type="ARBA" id="ARBA00023136"/>
    </source>
</evidence>
<dbReference type="InterPro" id="IPR006702">
    <property type="entry name" value="CASP_dom"/>
</dbReference>
<gene>
    <name evidence="10" type="ORF">C5167_003026</name>
</gene>
<keyword evidence="3 7" id="KW-1003">Cell membrane</keyword>
<evidence type="ECO:0000256" key="1">
    <source>
        <dbReference type="ARBA" id="ARBA00004651"/>
    </source>
</evidence>
<comment type="similarity">
    <text evidence="2 7">Belongs to the Casparian strip membrane proteins (CASP) family.</text>
</comment>
<feature type="transmembrane region" description="Helical" evidence="7">
    <location>
        <begin position="133"/>
        <end position="159"/>
    </location>
</feature>
<dbReference type="Proteomes" id="UP000316621">
    <property type="component" value="Chromosome 9"/>
</dbReference>
<dbReference type="PANTHER" id="PTHR36488:SF11">
    <property type="entry name" value="CASP-LIKE PROTEIN"/>
    <property type="match status" value="1"/>
</dbReference>
<dbReference type="Pfam" id="PF04535">
    <property type="entry name" value="CASP_dom"/>
    <property type="match status" value="1"/>
</dbReference>
<keyword evidence="4 7" id="KW-0812">Transmembrane</keyword>
<dbReference type="GO" id="GO:0005886">
    <property type="term" value="C:plasma membrane"/>
    <property type="evidence" value="ECO:0007669"/>
    <property type="project" value="UniProtKB-SubCell"/>
</dbReference>
<evidence type="ECO:0000256" key="3">
    <source>
        <dbReference type="ARBA" id="ARBA00022475"/>
    </source>
</evidence>
<accession>A0A4Y7L314</accession>
<dbReference type="InterPro" id="IPR006459">
    <property type="entry name" value="CASP/CASPL"/>
</dbReference>
<dbReference type="PANTHER" id="PTHR36488">
    <property type="entry name" value="CASP-LIKE PROTEIN 1U1"/>
    <property type="match status" value="1"/>
</dbReference>
<organism evidence="10 11">
    <name type="scientific">Papaver somniferum</name>
    <name type="common">Opium poppy</name>
    <dbReference type="NCBI Taxonomy" id="3469"/>
    <lineage>
        <taxon>Eukaryota</taxon>
        <taxon>Viridiplantae</taxon>
        <taxon>Streptophyta</taxon>
        <taxon>Embryophyta</taxon>
        <taxon>Tracheophyta</taxon>
        <taxon>Spermatophyta</taxon>
        <taxon>Magnoliopsida</taxon>
        <taxon>Ranunculales</taxon>
        <taxon>Papaveraceae</taxon>
        <taxon>Papaveroideae</taxon>
        <taxon>Papaver</taxon>
    </lineage>
</organism>
<keyword evidence="11" id="KW-1185">Reference proteome</keyword>
<evidence type="ECO:0000256" key="4">
    <source>
        <dbReference type="ARBA" id="ARBA00022692"/>
    </source>
</evidence>